<feature type="domain" description="Inhibitor I9" evidence="8">
    <location>
        <begin position="54"/>
        <end position="119"/>
    </location>
</feature>
<dbReference type="InterPro" id="IPR010259">
    <property type="entry name" value="S8pro/Inhibitor_I9"/>
</dbReference>
<dbReference type="InterPro" id="IPR000209">
    <property type="entry name" value="Peptidase_S8/S53_dom"/>
</dbReference>
<organism evidence="9 10">
    <name type="scientific">Longimicrobium terrae</name>
    <dbReference type="NCBI Taxonomy" id="1639882"/>
    <lineage>
        <taxon>Bacteria</taxon>
        <taxon>Pseudomonadati</taxon>
        <taxon>Gemmatimonadota</taxon>
        <taxon>Longimicrobiia</taxon>
        <taxon>Longimicrobiales</taxon>
        <taxon>Longimicrobiaceae</taxon>
        <taxon>Longimicrobium</taxon>
    </lineage>
</organism>
<dbReference type="SUPFAM" id="SSF54897">
    <property type="entry name" value="Protease propeptides/inhibitors"/>
    <property type="match status" value="1"/>
</dbReference>
<dbReference type="GO" id="GO:0005615">
    <property type="term" value="C:extracellular space"/>
    <property type="evidence" value="ECO:0007669"/>
    <property type="project" value="TreeGrafter"/>
</dbReference>
<comment type="caution">
    <text evidence="9">The sequence shown here is derived from an EMBL/GenBank/DDBJ whole genome shotgun (WGS) entry which is preliminary data.</text>
</comment>
<dbReference type="PANTHER" id="PTHR43806">
    <property type="entry name" value="PEPTIDASE S8"/>
    <property type="match status" value="1"/>
</dbReference>
<dbReference type="Pfam" id="PF05922">
    <property type="entry name" value="Inhibitor_I9"/>
    <property type="match status" value="1"/>
</dbReference>
<dbReference type="EMBL" id="JACHIA010000022">
    <property type="protein sequence ID" value="MBB6073181.1"/>
    <property type="molecule type" value="Genomic_DNA"/>
</dbReference>
<dbReference type="PROSITE" id="PS51892">
    <property type="entry name" value="SUBTILASE"/>
    <property type="match status" value="1"/>
</dbReference>
<keyword evidence="6" id="KW-0732">Signal</keyword>
<dbReference type="Pfam" id="PF00082">
    <property type="entry name" value="Peptidase_S8"/>
    <property type="match status" value="1"/>
</dbReference>
<protein>
    <submittedName>
        <fullName evidence="9">Subtilisin family serine protease</fullName>
    </submittedName>
</protein>
<keyword evidence="3 5" id="KW-0378">Hydrolase</keyword>
<keyword evidence="4 5" id="KW-0720">Serine protease</keyword>
<evidence type="ECO:0000256" key="5">
    <source>
        <dbReference type="PROSITE-ProRule" id="PRU01240"/>
    </source>
</evidence>
<dbReference type="GO" id="GO:0004252">
    <property type="term" value="F:serine-type endopeptidase activity"/>
    <property type="evidence" value="ECO:0007669"/>
    <property type="project" value="UniProtKB-UniRule"/>
</dbReference>
<dbReference type="AlphaFoldDB" id="A0A841H4W8"/>
<dbReference type="PROSITE" id="PS51257">
    <property type="entry name" value="PROKAR_LIPOPROTEIN"/>
    <property type="match status" value="1"/>
</dbReference>
<gene>
    <name evidence="9" type="ORF">HNQ61_004848</name>
</gene>
<evidence type="ECO:0000256" key="1">
    <source>
        <dbReference type="ARBA" id="ARBA00011073"/>
    </source>
</evidence>
<feature type="signal peptide" evidence="6">
    <location>
        <begin position="1"/>
        <end position="20"/>
    </location>
</feature>
<evidence type="ECO:0000256" key="4">
    <source>
        <dbReference type="ARBA" id="ARBA00022825"/>
    </source>
</evidence>
<evidence type="ECO:0000313" key="9">
    <source>
        <dbReference type="EMBL" id="MBB6073181.1"/>
    </source>
</evidence>
<dbReference type="InterPro" id="IPR037045">
    <property type="entry name" value="S8pro/Inhibitor_I9_sf"/>
</dbReference>
<dbReference type="PROSITE" id="PS00136">
    <property type="entry name" value="SUBTILASE_ASP"/>
    <property type="match status" value="1"/>
</dbReference>
<comment type="similarity">
    <text evidence="1 5">Belongs to the peptidase S8 family.</text>
</comment>
<dbReference type="InterPro" id="IPR036852">
    <property type="entry name" value="Peptidase_S8/S53_dom_sf"/>
</dbReference>
<dbReference type="GO" id="GO:0006508">
    <property type="term" value="P:proteolysis"/>
    <property type="evidence" value="ECO:0007669"/>
    <property type="project" value="UniProtKB-KW"/>
</dbReference>
<dbReference type="InterPro" id="IPR015500">
    <property type="entry name" value="Peptidase_S8_subtilisin-rel"/>
</dbReference>
<name>A0A841H4W8_9BACT</name>
<feature type="active site" description="Charge relay system" evidence="5">
    <location>
        <position position="343"/>
    </location>
</feature>
<dbReference type="FunFam" id="3.40.50.200:FF:000014">
    <property type="entry name" value="Proteinase K"/>
    <property type="match status" value="1"/>
</dbReference>
<feature type="domain" description="Peptidase S8/S53" evidence="7">
    <location>
        <begin position="151"/>
        <end position="376"/>
    </location>
</feature>
<evidence type="ECO:0000256" key="6">
    <source>
        <dbReference type="SAM" id="SignalP"/>
    </source>
</evidence>
<reference evidence="9 10" key="1">
    <citation type="submission" date="2020-08" db="EMBL/GenBank/DDBJ databases">
        <title>Genomic Encyclopedia of Type Strains, Phase IV (KMG-IV): sequencing the most valuable type-strain genomes for metagenomic binning, comparative biology and taxonomic classification.</title>
        <authorList>
            <person name="Goeker M."/>
        </authorList>
    </citation>
    <scope>NUCLEOTIDE SEQUENCE [LARGE SCALE GENOMIC DNA]</scope>
    <source>
        <strain evidence="9 10">DSM 29007</strain>
    </source>
</reference>
<dbReference type="SUPFAM" id="SSF52743">
    <property type="entry name" value="Subtilisin-like"/>
    <property type="match status" value="1"/>
</dbReference>
<evidence type="ECO:0000256" key="2">
    <source>
        <dbReference type="ARBA" id="ARBA00022670"/>
    </source>
</evidence>
<evidence type="ECO:0000256" key="3">
    <source>
        <dbReference type="ARBA" id="ARBA00022801"/>
    </source>
</evidence>
<dbReference type="RefSeq" id="WP_205762059.1">
    <property type="nucleotide sequence ID" value="NZ_JABDTL010000002.1"/>
</dbReference>
<dbReference type="InterPro" id="IPR050131">
    <property type="entry name" value="Peptidase_S8_subtilisin-like"/>
</dbReference>
<dbReference type="Proteomes" id="UP000582837">
    <property type="component" value="Unassembled WGS sequence"/>
</dbReference>
<evidence type="ECO:0000313" key="10">
    <source>
        <dbReference type="Proteomes" id="UP000582837"/>
    </source>
</evidence>
<feature type="active site" description="Charge relay system" evidence="5">
    <location>
        <position position="160"/>
    </location>
</feature>
<dbReference type="PANTHER" id="PTHR43806:SF11">
    <property type="entry name" value="CEREVISIN-RELATED"/>
    <property type="match status" value="1"/>
</dbReference>
<dbReference type="InterPro" id="IPR023827">
    <property type="entry name" value="Peptidase_S8_Asp-AS"/>
</dbReference>
<feature type="active site" description="Charge relay system" evidence="5">
    <location>
        <position position="191"/>
    </location>
</feature>
<keyword evidence="2 5" id="KW-0645">Protease</keyword>
<dbReference type="InterPro" id="IPR022398">
    <property type="entry name" value="Peptidase_S8_His-AS"/>
</dbReference>
<dbReference type="CDD" id="cd04077">
    <property type="entry name" value="Peptidases_S8_PCSK9_ProteinaseK_like"/>
    <property type="match status" value="1"/>
</dbReference>
<accession>A0A841H4W8</accession>
<proteinExistence type="inferred from homology"/>
<sequence>MRNRFLQAAMITAVLSGAVAGCVDTPTASSARPVAAGIAPLLAAAPGQGIRDQYIVVFRDGAADAPGIAAKLVNAHGGSVRHAYRHSLNGFAATLPASAVEAIRHNPAVAYVQQDGVVQSAATQLNAPWGLDRIDQPNLPLNGTFTYTYTGAGVRIYVVDTGLRFDHAQFGGRAVAGFDALGGTGADCNGHGTHVAGIAGGSTYGVAKAATLVSVRVLDCNGAGSASNVIAGVDWITAHRVKPAVAVMPLGGSANQAMDNAVANSIAAGVTYVVVAGNSNADACGFSPARLPAALTVGTSTATDARSSTSNYGTCVDLFAPGMNIPSAWHTSTTATNTLSGSSMAAPHVAGAAALYLQTHQTASPAAVANSVVSMAWVGKLTGIGTGSPNRLLNSNPAP</sequence>
<dbReference type="PRINTS" id="PR00723">
    <property type="entry name" value="SUBTILISIN"/>
</dbReference>
<dbReference type="Gene3D" id="3.30.70.80">
    <property type="entry name" value="Peptidase S8 propeptide/proteinase inhibitor I9"/>
    <property type="match status" value="1"/>
</dbReference>
<evidence type="ECO:0000259" key="8">
    <source>
        <dbReference type="Pfam" id="PF05922"/>
    </source>
</evidence>
<dbReference type="PROSITE" id="PS00137">
    <property type="entry name" value="SUBTILASE_HIS"/>
    <property type="match status" value="1"/>
</dbReference>
<feature type="chain" id="PRO_5032382946" evidence="6">
    <location>
        <begin position="21"/>
        <end position="399"/>
    </location>
</feature>
<keyword evidence="10" id="KW-1185">Reference proteome</keyword>
<evidence type="ECO:0000259" key="7">
    <source>
        <dbReference type="Pfam" id="PF00082"/>
    </source>
</evidence>
<dbReference type="Gene3D" id="3.40.50.200">
    <property type="entry name" value="Peptidase S8/S53 domain"/>
    <property type="match status" value="1"/>
</dbReference>
<dbReference type="InterPro" id="IPR034193">
    <property type="entry name" value="PCSK9_ProteinaseK-like"/>
</dbReference>